<evidence type="ECO:0000313" key="5">
    <source>
        <dbReference type="Proteomes" id="UP000317093"/>
    </source>
</evidence>
<evidence type="ECO:0000259" key="2">
    <source>
        <dbReference type="Pfam" id="PF01935"/>
    </source>
</evidence>
<accession>A0A518B1G1</accession>
<protein>
    <submittedName>
        <fullName evidence="4">AAA-like domain protein</fullName>
    </submittedName>
</protein>
<sequence length="1113" mass="122384">MSTRAASMSPLEIIRRMDFTWVENQDDVWSDQRGDVPELHQSLRAEFDRTFDAFATDERMASPLGWFIVGSGGRGKTHLLGTFRRHAVARRASFILVDMTDVREFWDTVRQGYIDSLQQPYEGDLFQYQCVLRNVISKLPIKQPVGEVLRLLQRRKSSNLAQDINRVLRALTKFDRQRTLRHQDVVRALVCLNSDDFAISSLGLSWLQGVELDDKQRRTLGFIQPRAESKDLVAAMSWFLGLGGPSLLAFDQLDPICIQAELPNAERSDPLGTNLASGILREIGNGLGALRQILCRTMPVVVCLEQTRSALERHVLKTMLDRFEQPRELNTVGKGEIARAMVAERLARGIRGTEVTPPYSTWPFRAEAFALLANSSPREVLQKCESHRRRCLETGEVRELESFDEVITPGGGGAAVGRGKFDESFERYRKQCDIGALLEEEEEDRRLAPLLQEGLKCLVREASLPSDVDASVDTKFGGGAKTRPLHARLRLAFLRENGREEHFSTRAIQYLHPLAYLNRLKIAMTASGIERGLSFRRLTIVRTKEHPHGDACERWREQFEHSGGVFLNVAEDDLRSLVAIQRLLEENEPDLDAWLQTVRPASKLSVIRQIVPHPLLIPTDNAPTPGNGTSNGHPIPPADSSNGQLPKVSEPAPVKPAMDEQITANGSSVADDPPDPPPIDPPDDSHPKTGTIPLGRRLVAGKPGEEFTVPLREWTRHAVVLAGAGSGKTVLLKRIVEEAVLEGIPSIVIDCGQDLSTLDEALSEPSPHWFDGDADKAHHYFAQSEVVVWTPGRSSGNPLVLDPLPDLSNVADDPEELDQAIDMIRDALRPIVAPGNSRGSNNKDGLLTSTLRYQAKQNIGTGLGALIALLRELPIEAGLGLTNEEKLAQEIADALTVEMTNNPLLRGEGTALDPATLFGGMPKPDGPTRVSIISLVGLPGLEAQQSFVNQLVMTLFGWIKRNPMPEGCPLRGLLVIDEAKDFAPGRKACAGKESIVRLVAQARKYGLGVVFATQNPKDLDHRIIANCSTHVYGKVNSPASIEVVKELIHEKKGSGNDVASLQTGVFYAHYADGGLAAPVKIQVPMCLSRHRNSPPGPEEIVAKAAKCYKVTEG</sequence>
<reference evidence="4 5" key="1">
    <citation type="submission" date="2019-02" db="EMBL/GenBank/DDBJ databases">
        <title>Deep-cultivation of Planctomycetes and their phenomic and genomic characterization uncovers novel biology.</title>
        <authorList>
            <person name="Wiegand S."/>
            <person name="Jogler M."/>
            <person name="Boedeker C."/>
            <person name="Pinto D."/>
            <person name="Vollmers J."/>
            <person name="Rivas-Marin E."/>
            <person name="Kohn T."/>
            <person name="Peeters S.H."/>
            <person name="Heuer A."/>
            <person name="Rast P."/>
            <person name="Oberbeckmann S."/>
            <person name="Bunk B."/>
            <person name="Jeske O."/>
            <person name="Meyerdierks A."/>
            <person name="Storesund J.E."/>
            <person name="Kallscheuer N."/>
            <person name="Luecker S."/>
            <person name="Lage O.M."/>
            <person name="Pohl T."/>
            <person name="Merkel B.J."/>
            <person name="Hornburger P."/>
            <person name="Mueller R.-W."/>
            <person name="Bruemmer F."/>
            <person name="Labrenz M."/>
            <person name="Spormann A.M."/>
            <person name="Op den Camp H."/>
            <person name="Overmann J."/>
            <person name="Amann R."/>
            <person name="Jetten M.S.M."/>
            <person name="Mascher T."/>
            <person name="Medema M.H."/>
            <person name="Devos D.P."/>
            <person name="Kaster A.-K."/>
            <person name="Ovreas L."/>
            <person name="Rohde M."/>
            <person name="Galperin M.Y."/>
            <person name="Jogler C."/>
        </authorList>
    </citation>
    <scope>NUCLEOTIDE SEQUENCE [LARGE SCALE GENOMIC DNA]</scope>
    <source>
        <strain evidence="4 5">Pan216</strain>
    </source>
</reference>
<dbReference type="Gene3D" id="3.40.50.300">
    <property type="entry name" value="P-loop containing nucleotide triphosphate hydrolases"/>
    <property type="match status" value="2"/>
</dbReference>
<evidence type="ECO:0000313" key="4">
    <source>
        <dbReference type="EMBL" id="QDU60815.1"/>
    </source>
</evidence>
<feature type="region of interest" description="Disordered" evidence="1">
    <location>
        <begin position="616"/>
        <end position="696"/>
    </location>
</feature>
<dbReference type="Proteomes" id="UP000317093">
    <property type="component" value="Chromosome"/>
</dbReference>
<dbReference type="EMBL" id="CP036279">
    <property type="protein sequence ID" value="QDU60815.1"/>
    <property type="molecule type" value="Genomic_DNA"/>
</dbReference>
<dbReference type="OrthoDB" id="9758751at2"/>
<proteinExistence type="predicted"/>
<dbReference type="CDD" id="cd01127">
    <property type="entry name" value="TrwB_TraG_TraD_VirD4"/>
    <property type="match status" value="1"/>
</dbReference>
<feature type="domain" description="Zona occludens toxin N-terminal" evidence="3">
    <location>
        <begin position="971"/>
        <end position="1032"/>
    </location>
</feature>
<feature type="domain" description="Helicase HerA central" evidence="2">
    <location>
        <begin position="714"/>
        <end position="949"/>
    </location>
</feature>
<dbReference type="PANTHER" id="PTHR30121:SF6">
    <property type="entry name" value="SLR6007 PROTEIN"/>
    <property type="match status" value="1"/>
</dbReference>
<dbReference type="InterPro" id="IPR002789">
    <property type="entry name" value="HerA_central"/>
</dbReference>
<dbReference type="InterPro" id="IPR027417">
    <property type="entry name" value="P-loop_NTPase"/>
</dbReference>
<evidence type="ECO:0000259" key="3">
    <source>
        <dbReference type="Pfam" id="PF05707"/>
    </source>
</evidence>
<dbReference type="InterPro" id="IPR051162">
    <property type="entry name" value="T4SS_component"/>
</dbReference>
<dbReference type="PANTHER" id="PTHR30121">
    <property type="entry name" value="UNCHARACTERIZED PROTEIN YJGR-RELATED"/>
    <property type="match status" value="1"/>
</dbReference>
<dbReference type="KEGG" id="knv:Pan216_16670"/>
<dbReference type="Pfam" id="PF01935">
    <property type="entry name" value="DUF87"/>
    <property type="match status" value="1"/>
</dbReference>
<dbReference type="Pfam" id="PF05707">
    <property type="entry name" value="Zot"/>
    <property type="match status" value="1"/>
</dbReference>
<keyword evidence="5" id="KW-1185">Reference proteome</keyword>
<gene>
    <name evidence="4" type="ORF">Pan216_16670</name>
</gene>
<organism evidence="4 5">
    <name type="scientific">Kolteria novifilia</name>
    <dbReference type="NCBI Taxonomy" id="2527975"/>
    <lineage>
        <taxon>Bacteria</taxon>
        <taxon>Pseudomonadati</taxon>
        <taxon>Planctomycetota</taxon>
        <taxon>Planctomycetia</taxon>
        <taxon>Kolteriales</taxon>
        <taxon>Kolteriaceae</taxon>
        <taxon>Kolteria</taxon>
    </lineage>
</organism>
<dbReference type="RefSeq" id="WP_145257243.1">
    <property type="nucleotide sequence ID" value="NZ_CP036279.1"/>
</dbReference>
<evidence type="ECO:0000256" key="1">
    <source>
        <dbReference type="SAM" id="MobiDB-lite"/>
    </source>
</evidence>
<dbReference type="SUPFAM" id="SSF52540">
    <property type="entry name" value="P-loop containing nucleoside triphosphate hydrolases"/>
    <property type="match status" value="1"/>
</dbReference>
<feature type="compositionally biased region" description="Polar residues" evidence="1">
    <location>
        <begin position="621"/>
        <end position="632"/>
    </location>
</feature>
<dbReference type="AlphaFoldDB" id="A0A518B1G1"/>
<name>A0A518B1G1_9BACT</name>
<dbReference type="InterPro" id="IPR008900">
    <property type="entry name" value="Zot_N"/>
</dbReference>